<dbReference type="KEGG" id="acoa:RB602_11070"/>
<evidence type="ECO:0000256" key="1">
    <source>
        <dbReference type="SAM" id="SignalP"/>
    </source>
</evidence>
<keyword evidence="1" id="KW-0732">Signal</keyword>
<dbReference type="PROSITE" id="PS51704">
    <property type="entry name" value="GP_PDE"/>
    <property type="match status" value="1"/>
</dbReference>
<dbReference type="AlphaFoldDB" id="A0AA97I0N3"/>
<keyword evidence="4" id="KW-1185">Reference proteome</keyword>
<accession>A0AA97I0N3</accession>
<dbReference type="Pfam" id="PF03009">
    <property type="entry name" value="GDPD"/>
    <property type="match status" value="1"/>
</dbReference>
<gene>
    <name evidence="3" type="ORF">RB602_11070</name>
</gene>
<dbReference type="RefSeq" id="WP_317080632.1">
    <property type="nucleotide sequence ID" value="NZ_CP136594.1"/>
</dbReference>
<dbReference type="InterPro" id="IPR017946">
    <property type="entry name" value="PLC-like_Pdiesterase_TIM-brl"/>
</dbReference>
<dbReference type="Proteomes" id="UP001302429">
    <property type="component" value="Chromosome"/>
</dbReference>
<dbReference type="SUPFAM" id="SSF51695">
    <property type="entry name" value="PLC-like phosphodiesterases"/>
    <property type="match status" value="1"/>
</dbReference>
<dbReference type="GO" id="GO:0070291">
    <property type="term" value="P:N-acylethanolamine metabolic process"/>
    <property type="evidence" value="ECO:0007669"/>
    <property type="project" value="TreeGrafter"/>
</dbReference>
<feature type="signal peptide" evidence="1">
    <location>
        <begin position="1"/>
        <end position="27"/>
    </location>
</feature>
<name>A0AA97I0N3_9SPHN</name>
<dbReference type="InterPro" id="IPR030395">
    <property type="entry name" value="GP_PDE_dom"/>
</dbReference>
<dbReference type="PANTHER" id="PTHR46320">
    <property type="entry name" value="GLYCEROPHOSPHODIESTER PHOSPHODIESTERASE 1"/>
    <property type="match status" value="1"/>
</dbReference>
<dbReference type="GO" id="GO:0006644">
    <property type="term" value="P:phospholipid metabolic process"/>
    <property type="evidence" value="ECO:0007669"/>
    <property type="project" value="TreeGrafter"/>
</dbReference>
<dbReference type="GO" id="GO:0005886">
    <property type="term" value="C:plasma membrane"/>
    <property type="evidence" value="ECO:0007669"/>
    <property type="project" value="TreeGrafter"/>
</dbReference>
<dbReference type="GO" id="GO:0006580">
    <property type="term" value="P:ethanolamine metabolic process"/>
    <property type="evidence" value="ECO:0007669"/>
    <property type="project" value="TreeGrafter"/>
</dbReference>
<dbReference type="Gene3D" id="3.20.20.190">
    <property type="entry name" value="Phosphatidylinositol (PI) phosphodiesterase"/>
    <property type="match status" value="1"/>
</dbReference>
<dbReference type="PANTHER" id="PTHR46320:SF1">
    <property type="entry name" value="GLYCEROPHOSPHODIESTER PHOSPHODIESTERASE 1"/>
    <property type="match status" value="1"/>
</dbReference>
<dbReference type="CDD" id="cd08566">
    <property type="entry name" value="GDPD_AtGDE_like"/>
    <property type="match status" value="1"/>
</dbReference>
<evidence type="ECO:0000313" key="4">
    <source>
        <dbReference type="Proteomes" id="UP001302429"/>
    </source>
</evidence>
<protein>
    <submittedName>
        <fullName evidence="3">Glycerophosphodiester phosphodiesterase family protein</fullName>
    </submittedName>
</protein>
<reference evidence="3 4" key="1">
    <citation type="submission" date="2023-10" db="EMBL/GenBank/DDBJ databases">
        <title>Complete genome sequence of a Sphingomonadaceae bacterium.</title>
        <authorList>
            <person name="Yan C."/>
        </authorList>
    </citation>
    <scope>NUCLEOTIDE SEQUENCE [LARGE SCALE GENOMIC DNA]</scope>
    <source>
        <strain evidence="3 4">SCSIO 66989</strain>
    </source>
</reference>
<dbReference type="GO" id="GO:0008889">
    <property type="term" value="F:glycerophosphodiester phosphodiesterase activity"/>
    <property type="evidence" value="ECO:0007669"/>
    <property type="project" value="TreeGrafter"/>
</dbReference>
<sequence length="317" mass="33699">MPFPRSALSIVCVLALPALSSPVAAQAQGHWTLSIEGDLSAFLDCLEGEERTLISAHRGGPSPGLPENAIETMDAVLAATPAIMEVDVAASSDGVLFLMHDDTLDRTTTGNGEAAAQDWASIAALKLKDADGWVTPYAVPKLQDALRWAKGRTVMQIDFKRSAPYEDVIAMIRAEEMAQNVILIAYSVAAAKKLHDLAPEMLISLSIERPGALAEAEAAGIAREAIVAFTGIRLPRPNLYAELDKADVEVIFGTLGGSRSIDKQLDRFGIDARYAELGERGVDIIATDRPRAAARALADAGRLPEAGQCGVSRESLD</sequence>
<evidence type="ECO:0000259" key="2">
    <source>
        <dbReference type="PROSITE" id="PS51704"/>
    </source>
</evidence>
<proteinExistence type="predicted"/>
<organism evidence="3 4">
    <name type="scientific">Alterisphingorhabdus coralli</name>
    <dbReference type="NCBI Taxonomy" id="3071408"/>
    <lineage>
        <taxon>Bacteria</taxon>
        <taxon>Pseudomonadati</taxon>
        <taxon>Pseudomonadota</taxon>
        <taxon>Alphaproteobacteria</taxon>
        <taxon>Sphingomonadales</taxon>
        <taxon>Sphingomonadaceae</taxon>
        <taxon>Alterisphingorhabdus (ex Yan et al. 2024)</taxon>
    </lineage>
</organism>
<dbReference type="EMBL" id="CP136594">
    <property type="protein sequence ID" value="WOE74385.1"/>
    <property type="molecule type" value="Genomic_DNA"/>
</dbReference>
<feature type="chain" id="PRO_5041688381" evidence="1">
    <location>
        <begin position="28"/>
        <end position="317"/>
    </location>
</feature>
<evidence type="ECO:0000313" key="3">
    <source>
        <dbReference type="EMBL" id="WOE74385.1"/>
    </source>
</evidence>
<feature type="domain" description="GP-PDE" evidence="2">
    <location>
        <begin position="52"/>
        <end position="297"/>
    </location>
</feature>